<organism evidence="6 7">
    <name type="scientific">Oricola thermophila</name>
    <dbReference type="NCBI Taxonomy" id="2742145"/>
    <lineage>
        <taxon>Bacteria</taxon>
        <taxon>Pseudomonadati</taxon>
        <taxon>Pseudomonadota</taxon>
        <taxon>Alphaproteobacteria</taxon>
        <taxon>Hyphomicrobiales</taxon>
        <taxon>Ahrensiaceae</taxon>
        <taxon>Oricola</taxon>
    </lineage>
</organism>
<keyword evidence="3" id="KW-0378">Hydrolase</keyword>
<dbReference type="RefSeq" id="WP_175276617.1">
    <property type="nucleotide sequence ID" value="NZ_CP054836.1"/>
</dbReference>
<dbReference type="Gene3D" id="6.20.330.10">
    <property type="match status" value="1"/>
</dbReference>
<dbReference type="InterPro" id="IPR033855">
    <property type="entry name" value="Protein_C"/>
</dbReference>
<dbReference type="AlphaFoldDB" id="A0A6N1VCY0"/>
<dbReference type="Proteomes" id="UP000509367">
    <property type="component" value="Chromosome"/>
</dbReference>
<keyword evidence="2" id="KW-0645">Protease</keyword>
<dbReference type="Pfam" id="PF01343">
    <property type="entry name" value="Peptidase_S49"/>
    <property type="match status" value="1"/>
</dbReference>
<dbReference type="CDD" id="cd07022">
    <property type="entry name" value="S49_Sppa_36K_type"/>
    <property type="match status" value="1"/>
</dbReference>
<dbReference type="GO" id="GO:0006508">
    <property type="term" value="P:proteolysis"/>
    <property type="evidence" value="ECO:0007669"/>
    <property type="project" value="UniProtKB-KW"/>
</dbReference>
<evidence type="ECO:0000256" key="1">
    <source>
        <dbReference type="ARBA" id="ARBA00008683"/>
    </source>
</evidence>
<dbReference type="InterPro" id="IPR002142">
    <property type="entry name" value="Peptidase_S49"/>
</dbReference>
<evidence type="ECO:0000256" key="2">
    <source>
        <dbReference type="ARBA" id="ARBA00022670"/>
    </source>
</evidence>
<evidence type="ECO:0000313" key="6">
    <source>
        <dbReference type="EMBL" id="QKV18724.1"/>
    </source>
</evidence>
<dbReference type="PANTHER" id="PTHR33209">
    <property type="entry name" value="PROTEASE 4"/>
    <property type="match status" value="1"/>
</dbReference>
<evidence type="ECO:0000256" key="3">
    <source>
        <dbReference type="ARBA" id="ARBA00022801"/>
    </source>
</evidence>
<feature type="domain" description="Peptidase S49" evidence="5">
    <location>
        <begin position="144"/>
        <end position="287"/>
    </location>
</feature>
<sequence>MTYPFARLASKWIDTPLMIEPSKAVTIANAFAPRVLGGAVNVLGDMEQPVVEAGILRERLRDHYDRHETLHRTDGGVAVIEVEGTLVDKGAFLGASSGETSYEGLSVQVADAHDDSIKAVVFEFDSPGGMVDGCFELADEIFELSKVKPTIAILTSCAASAAYLLASACGSIVVPRFGVVGSIGVITMHVDARRAAEDQGFDVTVFRSGLKKADGHPLVEPRDGWSEEMQDRLDRMRDAFAETVARYRAGSISKESALATEAGVYEGQDAVDAGLADAVADPKKAFRAFVEQYG</sequence>
<dbReference type="SUPFAM" id="SSF52096">
    <property type="entry name" value="ClpP/crotonase"/>
    <property type="match status" value="1"/>
</dbReference>
<dbReference type="InterPro" id="IPR029045">
    <property type="entry name" value="ClpP/crotonase-like_dom_sf"/>
</dbReference>
<dbReference type="EMBL" id="CP054836">
    <property type="protein sequence ID" value="QKV18724.1"/>
    <property type="molecule type" value="Genomic_DNA"/>
</dbReference>
<reference evidence="6 7" key="1">
    <citation type="submission" date="2020-06" db="EMBL/GenBank/DDBJ databases">
        <title>Oricola thermophila sp. nov. isolated from a tidal sediments.</title>
        <authorList>
            <person name="Kwon K.K."/>
            <person name="Yang S.-H."/>
            <person name="Park M.-J."/>
        </authorList>
    </citation>
    <scope>NUCLEOTIDE SEQUENCE [LARGE SCALE GENOMIC DNA]</scope>
    <source>
        <strain evidence="6 7">MEBiC13590</strain>
    </source>
</reference>
<dbReference type="PANTHER" id="PTHR33209:SF1">
    <property type="entry name" value="PEPTIDASE S49 DOMAIN-CONTAINING PROTEIN"/>
    <property type="match status" value="1"/>
</dbReference>
<dbReference type="KEGG" id="orm:HTY61_09810"/>
<keyword evidence="4" id="KW-0720">Serine protease</keyword>
<evidence type="ECO:0000313" key="7">
    <source>
        <dbReference type="Proteomes" id="UP000509367"/>
    </source>
</evidence>
<dbReference type="Gene3D" id="3.90.226.10">
    <property type="entry name" value="2-enoyl-CoA Hydratase, Chain A, domain 1"/>
    <property type="match status" value="1"/>
</dbReference>
<evidence type="ECO:0000259" key="5">
    <source>
        <dbReference type="Pfam" id="PF01343"/>
    </source>
</evidence>
<evidence type="ECO:0000256" key="4">
    <source>
        <dbReference type="ARBA" id="ARBA00022825"/>
    </source>
</evidence>
<comment type="similarity">
    <text evidence="1">Belongs to the peptidase S49 family.</text>
</comment>
<gene>
    <name evidence="6" type="ORF">HTY61_09810</name>
</gene>
<keyword evidence="7" id="KW-1185">Reference proteome</keyword>
<accession>A0A6N1VCY0</accession>
<proteinExistence type="inferred from homology"/>
<name>A0A6N1VCY0_9HYPH</name>
<protein>
    <submittedName>
        <fullName evidence="6">S49 family peptidase</fullName>
    </submittedName>
</protein>
<dbReference type="GO" id="GO:0008236">
    <property type="term" value="F:serine-type peptidase activity"/>
    <property type="evidence" value="ECO:0007669"/>
    <property type="project" value="UniProtKB-KW"/>
</dbReference>